<evidence type="ECO:0000313" key="2">
    <source>
        <dbReference type="Proteomes" id="UP000824890"/>
    </source>
</evidence>
<dbReference type="EMBL" id="JAGKQM010001049">
    <property type="protein sequence ID" value="KAH0852557.1"/>
    <property type="molecule type" value="Genomic_DNA"/>
</dbReference>
<keyword evidence="2" id="KW-1185">Reference proteome</keyword>
<proteinExistence type="predicted"/>
<feature type="non-terminal residue" evidence="1">
    <location>
        <position position="236"/>
    </location>
</feature>
<gene>
    <name evidence="1" type="ORF">HID58_093940</name>
</gene>
<reference evidence="1 2" key="1">
    <citation type="submission" date="2021-05" db="EMBL/GenBank/DDBJ databases">
        <title>Genome Assembly of Synthetic Allotetraploid Brassica napus Reveals Homoeologous Exchanges between Subgenomes.</title>
        <authorList>
            <person name="Davis J.T."/>
        </authorList>
    </citation>
    <scope>NUCLEOTIDE SEQUENCE [LARGE SCALE GENOMIC DNA]</scope>
    <source>
        <strain evidence="2">cv. Da-Ae</strain>
        <tissue evidence="1">Seedling</tissue>
    </source>
</reference>
<comment type="caution">
    <text evidence="1">The sequence shown here is derived from an EMBL/GenBank/DDBJ whole genome shotgun (WGS) entry which is preliminary data.</text>
</comment>
<feature type="non-terminal residue" evidence="1">
    <location>
        <position position="1"/>
    </location>
</feature>
<sequence length="236" mass="25008">PVVASGSLTAPAAADCLSFSSLFLSPPLSRLLLPLFSSADILTIWPDLIAKVSDGAPVVVLWVTVVSSGVMRGGWLRSQFWVSSGCSGSGGDSLLAVLLAVVLGLQSRWQRVLLAPLQIGCSSAVPYPVVLWFVDSPPRCSPIVVYCDSGFPMVSSHQQVVGLCSKAIFWRRVSGQAIIYRLVLICLLVPSLEAPDPACCALQPNPSSASCVVFSLALGYIPKSCFPFCFFVVVIC</sequence>
<accession>A0ABQ7X9C3</accession>
<name>A0ABQ7X9C3_BRANA</name>
<organism evidence="1 2">
    <name type="scientific">Brassica napus</name>
    <name type="common">Rape</name>
    <dbReference type="NCBI Taxonomy" id="3708"/>
    <lineage>
        <taxon>Eukaryota</taxon>
        <taxon>Viridiplantae</taxon>
        <taxon>Streptophyta</taxon>
        <taxon>Embryophyta</taxon>
        <taxon>Tracheophyta</taxon>
        <taxon>Spermatophyta</taxon>
        <taxon>Magnoliopsida</taxon>
        <taxon>eudicotyledons</taxon>
        <taxon>Gunneridae</taxon>
        <taxon>Pentapetalae</taxon>
        <taxon>rosids</taxon>
        <taxon>malvids</taxon>
        <taxon>Brassicales</taxon>
        <taxon>Brassicaceae</taxon>
        <taxon>Brassiceae</taxon>
        <taxon>Brassica</taxon>
    </lineage>
</organism>
<dbReference type="Proteomes" id="UP000824890">
    <property type="component" value="Unassembled WGS sequence"/>
</dbReference>
<protein>
    <submittedName>
        <fullName evidence="1">Uncharacterized protein</fullName>
    </submittedName>
</protein>
<evidence type="ECO:0000313" key="1">
    <source>
        <dbReference type="EMBL" id="KAH0852557.1"/>
    </source>
</evidence>